<gene>
    <name evidence="3" type="ORF">HSEST_2152</name>
</gene>
<proteinExistence type="predicted"/>
<feature type="region of interest" description="Disordered" evidence="1">
    <location>
        <begin position="402"/>
        <end position="436"/>
    </location>
</feature>
<feature type="compositionally biased region" description="Polar residues" evidence="1">
    <location>
        <begin position="338"/>
        <end position="347"/>
    </location>
</feature>
<sequence length="887" mass="94410">MVPMQFRGDRRGQAIQIGAVLLLGAIVISFGIYQATVVPEQNREIEFKHSQTVQGQLGDARNAIVSTGSTGDGRSVSVTLGTQYPSRIIAMNPGPPSGQLSTVGTTDESINATIANAEATGETGDFWTGENRSYNTGSLAYRPGYNEYRNAPTTWYEHSVLFNQFRDANLTETGQRLIDGTTISLVALNGSYQASQSGSVSLDFRGASVSSRTVSVTNETDSNVSITLPTRLDEKSWEEVLDGERRVASVRTSSVAGADYQLVHIVLERGVIYDLQLSRVGVGTGVVKPEPAYLTRVSENTPTVPEDGEIDIAVEVRDRFDNPKRNVPVVAGTERSDSSVSPNSTASDGDGQVTVTYEAPNISDAGQRTDYVQVSLNTSLSGAVNESGFNGSTPVNVSVPIRVDNSDGSGLGGDGGTAPSRAGQGGESTYSPSQSTELLTDENGVWSAINKTDQIIFSDGYPVVEPDDSDEYVLSEFTIANASEAFSVETEAYRTTGGTYGGTVSIYSFAADDQRTSSLTPAAAEDVLTADRYNGADVINRASYASTDATFRSYLRAIAEMDRSTTGVIFSDQDGRVNLTLQGESLFTAVMANSSTANDGDEFARLYFENETDTGGWTISDTDDTASLPDERLQGEYYFTKNKTALLNADSDLDPARVYNTSLRLADGGEALELRDAQGDLRDELAYGTEQTSHGWNLTLGEDEVANRTTYDDGVYVDTDNASDWTVETRGEFFDEAVADSISYNGDGTADGPNGDQTGVSFSVTNNGSSDANLTQISIDSSSAAIKVYEGNTSGGQWGREVFVNANTDGYLEAGNGNYNQDGYTLGSGPTPLTSNAVIGSGGTATVSIYEFRDGQGNNQYINMNSKSVTVTLTFSDGSTKTVTFTG</sequence>
<evidence type="ECO:0000256" key="2">
    <source>
        <dbReference type="SAM" id="Phobius"/>
    </source>
</evidence>
<protein>
    <submittedName>
        <fullName evidence="3">Putative surface protein, possible component of pili like system</fullName>
    </submittedName>
</protein>
<name>A0A897NS92_9EURY</name>
<evidence type="ECO:0000313" key="3">
    <source>
        <dbReference type="EMBL" id="QSG15667.1"/>
    </source>
</evidence>
<feature type="transmembrane region" description="Helical" evidence="2">
    <location>
        <begin position="12"/>
        <end position="33"/>
    </location>
</feature>
<evidence type="ECO:0000313" key="4">
    <source>
        <dbReference type="Proteomes" id="UP000663292"/>
    </source>
</evidence>
<feature type="compositionally biased region" description="Polar residues" evidence="1">
    <location>
        <begin position="427"/>
        <end position="436"/>
    </location>
</feature>
<reference evidence="3 4" key="1">
    <citation type="submission" date="2020-11" db="EMBL/GenBank/DDBJ databases">
        <title>Carbohydrate-dependent, anaerobic sulfur respiration: A novel catabolism in halophilic archaea.</title>
        <authorList>
            <person name="Sorokin D.Y."/>
            <person name="Messina E."/>
            <person name="Smedile F."/>
            <person name="La Cono V."/>
            <person name="Hallsworth J.E."/>
            <person name="Yakimov M.M."/>
        </authorList>
    </citation>
    <scope>NUCLEOTIDE SEQUENCE [LARGE SCALE GENOMIC DNA]</scope>
    <source>
        <strain evidence="3 4">HSR-Est</strain>
    </source>
</reference>
<keyword evidence="2" id="KW-0472">Membrane</keyword>
<keyword evidence="2" id="KW-0812">Transmembrane</keyword>
<organism evidence="3 4">
    <name type="scientific">Halapricum desulfuricans</name>
    <dbReference type="NCBI Taxonomy" id="2841257"/>
    <lineage>
        <taxon>Archaea</taxon>
        <taxon>Methanobacteriati</taxon>
        <taxon>Methanobacteriota</taxon>
        <taxon>Stenosarchaea group</taxon>
        <taxon>Halobacteria</taxon>
        <taxon>Halobacteriales</taxon>
        <taxon>Haloarculaceae</taxon>
        <taxon>Halapricum</taxon>
    </lineage>
</organism>
<keyword evidence="2" id="KW-1133">Transmembrane helix</keyword>
<dbReference type="Proteomes" id="UP000663292">
    <property type="component" value="Chromosome"/>
</dbReference>
<feature type="region of interest" description="Disordered" evidence="1">
    <location>
        <begin position="324"/>
        <end position="352"/>
    </location>
</feature>
<evidence type="ECO:0000256" key="1">
    <source>
        <dbReference type="SAM" id="MobiDB-lite"/>
    </source>
</evidence>
<dbReference type="EMBL" id="CP064791">
    <property type="protein sequence ID" value="QSG15667.1"/>
    <property type="molecule type" value="Genomic_DNA"/>
</dbReference>
<keyword evidence="4" id="KW-1185">Reference proteome</keyword>
<dbReference type="AlphaFoldDB" id="A0A897NS92"/>
<accession>A0A897NS92</accession>